<name>A0A7W8QK86_9ACTN</name>
<dbReference type="PANTHER" id="PTHR33361:SF15">
    <property type="entry name" value="DUF885 FAMILY LIPOPROTEIN"/>
    <property type="match status" value="1"/>
</dbReference>
<evidence type="ECO:0000313" key="3">
    <source>
        <dbReference type="Proteomes" id="UP000572635"/>
    </source>
</evidence>
<evidence type="ECO:0000256" key="1">
    <source>
        <dbReference type="SAM" id="MobiDB-lite"/>
    </source>
</evidence>
<dbReference type="PANTHER" id="PTHR33361">
    <property type="entry name" value="GLR0591 PROTEIN"/>
    <property type="match status" value="1"/>
</dbReference>
<dbReference type="Pfam" id="PF05960">
    <property type="entry name" value="DUF885"/>
    <property type="match status" value="1"/>
</dbReference>
<comment type="caution">
    <text evidence="2">The sequence shown here is derived from an EMBL/GenBank/DDBJ whole genome shotgun (WGS) entry which is preliminary data.</text>
</comment>
<keyword evidence="3" id="KW-1185">Reference proteome</keyword>
<organism evidence="2 3">
    <name type="scientific">Nocardiopsis composta</name>
    <dbReference type="NCBI Taxonomy" id="157465"/>
    <lineage>
        <taxon>Bacteria</taxon>
        <taxon>Bacillati</taxon>
        <taxon>Actinomycetota</taxon>
        <taxon>Actinomycetes</taxon>
        <taxon>Streptosporangiales</taxon>
        <taxon>Nocardiopsidaceae</taxon>
        <taxon>Nocardiopsis</taxon>
    </lineage>
</organism>
<dbReference type="AlphaFoldDB" id="A0A7W8QK86"/>
<dbReference type="EMBL" id="JACHDB010000001">
    <property type="protein sequence ID" value="MBB5431983.1"/>
    <property type="molecule type" value="Genomic_DNA"/>
</dbReference>
<evidence type="ECO:0000313" key="2">
    <source>
        <dbReference type="EMBL" id="MBB5431983.1"/>
    </source>
</evidence>
<reference evidence="2 3" key="1">
    <citation type="submission" date="2020-08" db="EMBL/GenBank/DDBJ databases">
        <title>Sequencing the genomes of 1000 actinobacteria strains.</title>
        <authorList>
            <person name="Klenk H.-P."/>
        </authorList>
    </citation>
    <scope>NUCLEOTIDE SEQUENCE [LARGE SCALE GENOMIC DNA]</scope>
    <source>
        <strain evidence="2 3">DSM 44551</strain>
    </source>
</reference>
<protein>
    <submittedName>
        <fullName evidence="2">Uncharacterized protein (DUF885 family)</fullName>
    </submittedName>
</protein>
<dbReference type="Proteomes" id="UP000572635">
    <property type="component" value="Unassembled WGS sequence"/>
</dbReference>
<accession>A0A7W8QK86</accession>
<feature type="region of interest" description="Disordered" evidence="1">
    <location>
        <begin position="1"/>
        <end position="22"/>
    </location>
</feature>
<proteinExistence type="predicted"/>
<gene>
    <name evidence="2" type="ORF">HDA36_002067</name>
</gene>
<dbReference type="InterPro" id="IPR010281">
    <property type="entry name" value="DUF885"/>
</dbReference>
<sequence length="575" mass="62445">MTSDPESGPDRPGDPGANAMTDRFRQVGERILDALLEDDPEWASQLGDARFADRLTDRSEEADAARAGLLADALGALDEIDDTLLPPDDRVDLETLRLRVGADLWRDTELRPHTWDPLAALPGEAFDLLIERDTAPPAERLTALAGRCAELPGRLETARARLDAGPGMPRVHVETAAARARGLAGMLARLEEAPGVPLEREPALRGRVEAARDGAAAALREHEAWLLARVETADADPRLGERGYAARLWYELDCEITPDTLLVRAESDLIALEERIAELAAEHEGRPRRPGQAREVLDRIAAEGATGPGTGREVRAVCEEALEHLRARVPEAGIATVPELPVRVEPMPESRRGVAAGYCDPPGPLAPRTREATVVAVAPPPDDWPDARKRSFHREYCVPMLREFMAHEALPGHALQLAHAAGHTGGTRIRRALRSGPFVEGWALYAETLLAEAGWGLPEREEREIRLMNLKMRLRAAVNAVLDVRVHAHGMTEEEAMRLLVERGHCEEGEAAGKWRRALLTSGQLATYQVGHAEVAALAADLAAARSGISGSRLGDVLLAHGCPAPRHLRTLLGL</sequence>